<keyword evidence="1" id="KW-0479">Metal-binding</keyword>
<dbReference type="AlphaFoldDB" id="G8BU06"/>
<dbReference type="SUPFAM" id="SSF53927">
    <property type="entry name" value="Cytidine deaminase-like"/>
    <property type="match status" value="1"/>
</dbReference>
<feature type="domain" description="CMP/dCMP-type deaminase" evidence="4">
    <location>
        <begin position="7"/>
        <end position="122"/>
    </location>
</feature>
<accession>G8BU06</accession>
<dbReference type="OMA" id="VGCVIVM"/>
<dbReference type="Proteomes" id="UP000005666">
    <property type="component" value="Chromosome 5"/>
</dbReference>
<dbReference type="Gene3D" id="3.40.140.10">
    <property type="entry name" value="Cytidine Deaminase, domain 2"/>
    <property type="match status" value="1"/>
</dbReference>
<dbReference type="PROSITE" id="PS51747">
    <property type="entry name" value="CYT_DCMP_DEAMINASES_2"/>
    <property type="match status" value="1"/>
</dbReference>
<dbReference type="PROSITE" id="PS00903">
    <property type="entry name" value="CYT_DCMP_DEAMINASES_1"/>
    <property type="match status" value="1"/>
</dbReference>
<dbReference type="GO" id="GO:0052717">
    <property type="term" value="F:tRNA-specific adenosine-34 deaminase activity"/>
    <property type="evidence" value="ECO:0007669"/>
    <property type="project" value="TreeGrafter"/>
</dbReference>
<dbReference type="GO" id="GO:0005634">
    <property type="term" value="C:nucleus"/>
    <property type="evidence" value="ECO:0007669"/>
    <property type="project" value="TreeGrafter"/>
</dbReference>
<sequence>MTLFRLNDHIHFMNLTVQLAKFTLENNETPVACIFVNKKNKNIISYGMNKTNENLNGISHAEFIAIDKLINDKNIDYNFNDIIVYVTVEPCIMCASALKQLGINYIVFGCGNERFGGNGTVLSIHNDNSTINESSSSMTIIPGILRKECIFLLRLFYYKENDTAPTPRSKKNRNLDKNEFPNIDWNLYLNELQFKKLFGHENLNNFKIKNDINECQNINWDLFENNEITAKREVNIIEYLDSLIKETNPNNNYKN</sequence>
<dbReference type="InterPro" id="IPR002125">
    <property type="entry name" value="CMP_dCMP_dom"/>
</dbReference>
<dbReference type="eggNOG" id="KOG1018">
    <property type="taxonomic scope" value="Eukaryota"/>
</dbReference>
<evidence type="ECO:0000256" key="2">
    <source>
        <dbReference type="ARBA" id="ARBA00022801"/>
    </source>
</evidence>
<reference evidence="5 6" key="1">
    <citation type="journal article" date="2011" name="Proc. Natl. Acad. Sci. U.S.A.">
        <title>Evolutionary erosion of yeast sex chromosomes by mating-type switching accidents.</title>
        <authorList>
            <person name="Gordon J.L."/>
            <person name="Armisen D."/>
            <person name="Proux-Wera E."/>
            <person name="Oheigeartaigh S.S."/>
            <person name="Byrne K.P."/>
            <person name="Wolfe K.H."/>
        </authorList>
    </citation>
    <scope>NUCLEOTIDE SEQUENCE [LARGE SCALE GENOMIC DNA]</scope>
    <source>
        <strain evidence="6">ATCC 24235 / CBS 4417 / NBRC 1672 / NRRL Y-8282 / UCD 70-5</strain>
    </source>
</reference>
<dbReference type="STRING" id="1071381.G8BU06"/>
<dbReference type="GeneID" id="11531227"/>
<keyword evidence="2" id="KW-0378">Hydrolase</keyword>
<dbReference type="GO" id="GO:0005737">
    <property type="term" value="C:cytoplasm"/>
    <property type="evidence" value="ECO:0007669"/>
    <property type="project" value="TreeGrafter"/>
</dbReference>
<gene>
    <name evidence="5" type="primary">TPHA0E02940</name>
    <name evidence="5" type="ordered locus">TPHA_0E02940</name>
</gene>
<evidence type="ECO:0000256" key="1">
    <source>
        <dbReference type="ARBA" id="ARBA00022723"/>
    </source>
</evidence>
<dbReference type="InterPro" id="IPR016192">
    <property type="entry name" value="APOBEC/CMP_deaminase_Zn-bd"/>
</dbReference>
<dbReference type="PANTHER" id="PTHR11079">
    <property type="entry name" value="CYTOSINE DEAMINASE FAMILY MEMBER"/>
    <property type="match status" value="1"/>
</dbReference>
<dbReference type="EMBL" id="HE612860">
    <property type="protein sequence ID" value="CCE63384.1"/>
    <property type="molecule type" value="Genomic_DNA"/>
</dbReference>
<evidence type="ECO:0000256" key="3">
    <source>
        <dbReference type="ARBA" id="ARBA00022833"/>
    </source>
</evidence>
<evidence type="ECO:0000313" key="5">
    <source>
        <dbReference type="EMBL" id="CCE63384.1"/>
    </source>
</evidence>
<dbReference type="GO" id="GO:0052718">
    <property type="term" value="C:tRNA-specific adenosine-34 deaminase complex"/>
    <property type="evidence" value="ECO:0007669"/>
    <property type="project" value="EnsemblFungi"/>
</dbReference>
<dbReference type="RefSeq" id="XP_003685818.1">
    <property type="nucleotide sequence ID" value="XM_003685770.1"/>
</dbReference>
<name>G8BU06_TETPH</name>
<dbReference type="CDD" id="cd01285">
    <property type="entry name" value="nucleoside_deaminase"/>
    <property type="match status" value="1"/>
</dbReference>
<dbReference type="HOGENOM" id="CLU_025810_8_1_1"/>
<dbReference type="InterPro" id="IPR016193">
    <property type="entry name" value="Cytidine_deaminase-like"/>
</dbReference>
<proteinExistence type="predicted"/>
<keyword evidence="6" id="KW-1185">Reference proteome</keyword>
<protein>
    <recommendedName>
        <fullName evidence="4">CMP/dCMP-type deaminase domain-containing protein</fullName>
    </recommendedName>
</protein>
<organism evidence="5 6">
    <name type="scientific">Tetrapisispora phaffii (strain ATCC 24235 / CBS 4417 / NBRC 1672 / NRRL Y-8282 / UCD 70-5)</name>
    <name type="common">Yeast</name>
    <name type="synonym">Fabospora phaffii</name>
    <dbReference type="NCBI Taxonomy" id="1071381"/>
    <lineage>
        <taxon>Eukaryota</taxon>
        <taxon>Fungi</taxon>
        <taxon>Dikarya</taxon>
        <taxon>Ascomycota</taxon>
        <taxon>Saccharomycotina</taxon>
        <taxon>Saccharomycetes</taxon>
        <taxon>Saccharomycetales</taxon>
        <taxon>Saccharomycetaceae</taxon>
        <taxon>Tetrapisispora</taxon>
    </lineage>
</organism>
<dbReference type="OrthoDB" id="1701769at2759"/>
<dbReference type="GO" id="GO:0008270">
    <property type="term" value="F:zinc ion binding"/>
    <property type="evidence" value="ECO:0007669"/>
    <property type="project" value="InterPro"/>
</dbReference>
<dbReference type="Pfam" id="PF00383">
    <property type="entry name" value="dCMP_cyt_deam_1"/>
    <property type="match status" value="1"/>
</dbReference>
<dbReference type="KEGG" id="tpf:TPHA_0E02940"/>
<dbReference type="GO" id="GO:0002100">
    <property type="term" value="P:tRNA wobble adenosine to inosine editing"/>
    <property type="evidence" value="ECO:0007669"/>
    <property type="project" value="EnsemblFungi"/>
</dbReference>
<dbReference type="PANTHER" id="PTHR11079:SF149">
    <property type="entry name" value="TRNA-SPECIFIC ADENOSINE DEAMINASE 2"/>
    <property type="match status" value="1"/>
</dbReference>
<evidence type="ECO:0000313" key="6">
    <source>
        <dbReference type="Proteomes" id="UP000005666"/>
    </source>
</evidence>
<evidence type="ECO:0000259" key="4">
    <source>
        <dbReference type="PROSITE" id="PS51747"/>
    </source>
</evidence>
<keyword evidence="3" id="KW-0862">Zinc</keyword>